<sequence>MHTSTEDPKHKIKLPNSKDESLPVLSPSAPASSPTTMTELSTESASDNESSSGSDISAWRESNPPEQEYFAGPFRRVASLSRIPSPSPGIDGVAEHQRRGPSRTIRLIKQRIHRPLGLGYRPARSSGLASELSQDDSDLEENGHTSKSKRLPRRSVARTGQVGTDTGNEGSRAKPSRAARKPVGETESAKSAGEMNVKRK</sequence>
<proteinExistence type="predicted"/>
<gene>
    <name evidence="2" type="ORF">B2J93_8572</name>
</gene>
<name>A0A218YXC9_9HELO</name>
<reference evidence="2 3" key="1">
    <citation type="submission" date="2017-04" db="EMBL/GenBank/DDBJ databases">
        <title>Draft genome sequence of Marssonina coronaria NL1: causal agent of apple blotch.</title>
        <authorList>
            <person name="Cheng Q."/>
        </authorList>
    </citation>
    <scope>NUCLEOTIDE SEQUENCE [LARGE SCALE GENOMIC DNA]</scope>
    <source>
        <strain evidence="2 3">NL1</strain>
    </source>
</reference>
<dbReference type="InParanoid" id="A0A218YXC9"/>
<evidence type="ECO:0000313" key="2">
    <source>
        <dbReference type="EMBL" id="OWO99952.1"/>
    </source>
</evidence>
<feature type="compositionally biased region" description="Low complexity" evidence="1">
    <location>
        <begin position="22"/>
        <end position="34"/>
    </location>
</feature>
<keyword evidence="3" id="KW-1185">Reference proteome</keyword>
<accession>A0A218YXC9</accession>
<evidence type="ECO:0000313" key="3">
    <source>
        <dbReference type="Proteomes" id="UP000242519"/>
    </source>
</evidence>
<organism evidence="2 3">
    <name type="scientific">Diplocarpon coronariae</name>
    <dbReference type="NCBI Taxonomy" id="2795749"/>
    <lineage>
        <taxon>Eukaryota</taxon>
        <taxon>Fungi</taxon>
        <taxon>Dikarya</taxon>
        <taxon>Ascomycota</taxon>
        <taxon>Pezizomycotina</taxon>
        <taxon>Leotiomycetes</taxon>
        <taxon>Helotiales</taxon>
        <taxon>Drepanopezizaceae</taxon>
        <taxon>Diplocarpon</taxon>
    </lineage>
</organism>
<feature type="compositionally biased region" description="Low complexity" evidence="1">
    <location>
        <begin position="41"/>
        <end position="57"/>
    </location>
</feature>
<evidence type="ECO:0000256" key="1">
    <source>
        <dbReference type="SAM" id="MobiDB-lite"/>
    </source>
</evidence>
<dbReference type="Proteomes" id="UP000242519">
    <property type="component" value="Unassembled WGS sequence"/>
</dbReference>
<dbReference type="EMBL" id="MZNU01000341">
    <property type="protein sequence ID" value="OWO99952.1"/>
    <property type="molecule type" value="Genomic_DNA"/>
</dbReference>
<feature type="region of interest" description="Disordered" evidence="1">
    <location>
        <begin position="1"/>
        <end position="200"/>
    </location>
</feature>
<comment type="caution">
    <text evidence="2">The sequence shown here is derived from an EMBL/GenBank/DDBJ whole genome shotgun (WGS) entry which is preliminary data.</text>
</comment>
<protein>
    <submittedName>
        <fullName evidence="2">Uncharacterized protein</fullName>
    </submittedName>
</protein>
<dbReference type="AlphaFoldDB" id="A0A218YXC9"/>
<feature type="compositionally biased region" description="Basic residues" evidence="1">
    <location>
        <begin position="146"/>
        <end position="156"/>
    </location>
</feature>